<keyword evidence="3" id="KW-1185">Reference proteome</keyword>
<feature type="compositionally biased region" description="Basic and acidic residues" evidence="1">
    <location>
        <begin position="82"/>
        <end position="112"/>
    </location>
</feature>
<feature type="region of interest" description="Disordered" evidence="1">
    <location>
        <begin position="1"/>
        <end position="58"/>
    </location>
</feature>
<name>A0A0S4JMU6_BODSA</name>
<feature type="non-terminal residue" evidence="2">
    <location>
        <position position="646"/>
    </location>
</feature>
<protein>
    <submittedName>
        <fullName evidence="2">Uncharacterized protein</fullName>
    </submittedName>
</protein>
<dbReference type="Proteomes" id="UP000051952">
    <property type="component" value="Unassembled WGS sequence"/>
</dbReference>
<dbReference type="AlphaFoldDB" id="A0A0S4JMU6"/>
<gene>
    <name evidence="2" type="ORF">BSAL_39640</name>
</gene>
<dbReference type="VEuPathDB" id="TriTrypDB:BSAL_39640"/>
<feature type="compositionally biased region" description="Polar residues" evidence="1">
    <location>
        <begin position="493"/>
        <end position="502"/>
    </location>
</feature>
<dbReference type="EMBL" id="CYKH01002090">
    <property type="protein sequence ID" value="CUG92843.1"/>
    <property type="molecule type" value="Genomic_DNA"/>
</dbReference>
<feature type="region of interest" description="Disordered" evidence="1">
    <location>
        <begin position="80"/>
        <end position="124"/>
    </location>
</feature>
<feature type="compositionally biased region" description="Polar residues" evidence="1">
    <location>
        <begin position="556"/>
        <end position="574"/>
    </location>
</feature>
<evidence type="ECO:0000313" key="2">
    <source>
        <dbReference type="EMBL" id="CUG92843.1"/>
    </source>
</evidence>
<reference evidence="3" key="1">
    <citation type="submission" date="2015-09" db="EMBL/GenBank/DDBJ databases">
        <authorList>
            <consortium name="Pathogen Informatics"/>
        </authorList>
    </citation>
    <scope>NUCLEOTIDE SEQUENCE [LARGE SCALE GENOMIC DNA]</scope>
    <source>
        <strain evidence="3">Lake Konstanz</strain>
    </source>
</reference>
<proteinExistence type="predicted"/>
<organism evidence="2 3">
    <name type="scientific">Bodo saltans</name>
    <name type="common">Flagellated protozoan</name>
    <dbReference type="NCBI Taxonomy" id="75058"/>
    <lineage>
        <taxon>Eukaryota</taxon>
        <taxon>Discoba</taxon>
        <taxon>Euglenozoa</taxon>
        <taxon>Kinetoplastea</taxon>
        <taxon>Metakinetoplastina</taxon>
        <taxon>Eubodonida</taxon>
        <taxon>Bodonidae</taxon>
        <taxon>Bodo</taxon>
    </lineage>
</organism>
<accession>A0A0S4JMU6</accession>
<feature type="compositionally biased region" description="Basic and acidic residues" evidence="1">
    <location>
        <begin position="578"/>
        <end position="593"/>
    </location>
</feature>
<feature type="region of interest" description="Disordered" evidence="1">
    <location>
        <begin position="556"/>
        <end position="606"/>
    </location>
</feature>
<evidence type="ECO:0000256" key="1">
    <source>
        <dbReference type="SAM" id="MobiDB-lite"/>
    </source>
</evidence>
<sequence length="646" mass="71964">MQPHRSYSGGGAATGSRVHTSLRSYAGDALRAMATTSSTIPPGERQHQRRTTSNNSRAALGQGEDSLIEDLATLSGQLAHNHYPDATRRRSDHRQGGDVRSRSRSPYEEERRRSQHQPRTLPQGMQATAHLATDLANLSAVAEVPPNLAPNVLLSGSHAVRIRVRLESIWDELHSSLEMRAAMEWHLASLSALEERWAIASSARDQQPTTSSNHMAYQPKSVFRSAARGAQGVSGYVAPPMTSTHESPEMIERDVKLHLFYLEEHLSLLLEELKLHRAIRDKLAYRTRLMEQLKLCASKYRSTITQHILIAHQQVAKAPYPSLFSAPRHVGPSSSTIVHNVLQEVHHLLDAYRLVTVEVVELHTQWRNWILSGNFFGAASRLPASSEKWEASVPAGSTKDGLLGPVSAPPAGAEQFFYHHAEPQEFYKRAYKTRSREAFTVTPNGLPLLVYMCRDLFLKSFIGEPLCVLLGLSIDWNPLALPGQHWSIVGPTVEQQTSSHASHPTAEAKGKLLQQQRDRMRMVPSKRSQNNTTALSSLFSKYAKDHRWRALIAPSAQSVDASESDNDATSSHASHPTAEAKEKLLQQQRDRMKMVPSKRSHNNTTALSSLFSKYAEDHRWRALISPSTQSVDASESDNDAAKRKQQ</sequence>
<feature type="region of interest" description="Disordered" evidence="1">
    <location>
        <begin position="624"/>
        <end position="646"/>
    </location>
</feature>
<feature type="region of interest" description="Disordered" evidence="1">
    <location>
        <begin position="493"/>
        <end position="531"/>
    </location>
</feature>
<evidence type="ECO:0000313" key="3">
    <source>
        <dbReference type="Proteomes" id="UP000051952"/>
    </source>
</evidence>
<feature type="compositionally biased region" description="Basic and acidic residues" evidence="1">
    <location>
        <begin position="506"/>
        <end position="521"/>
    </location>
</feature>